<dbReference type="Gene3D" id="3.40.630.10">
    <property type="entry name" value="Zn peptidases"/>
    <property type="match status" value="1"/>
</dbReference>
<evidence type="ECO:0000259" key="4">
    <source>
        <dbReference type="Pfam" id="PF07687"/>
    </source>
</evidence>
<dbReference type="Pfam" id="PF01546">
    <property type="entry name" value="Peptidase_M20"/>
    <property type="match status" value="1"/>
</dbReference>
<keyword evidence="2" id="KW-0479">Metal-binding</keyword>
<name>A0A6B8VNH0_9CORY</name>
<organism evidence="5 6">
    <name type="scientific">Corynebacterium comes</name>
    <dbReference type="NCBI Taxonomy" id="2675218"/>
    <lineage>
        <taxon>Bacteria</taxon>
        <taxon>Bacillati</taxon>
        <taxon>Actinomycetota</taxon>
        <taxon>Actinomycetes</taxon>
        <taxon>Mycobacteriales</taxon>
        <taxon>Corynebacteriaceae</taxon>
        <taxon>Corynebacterium</taxon>
    </lineage>
</organism>
<dbReference type="GO" id="GO:0006508">
    <property type="term" value="P:proteolysis"/>
    <property type="evidence" value="ECO:0007669"/>
    <property type="project" value="UniProtKB-KW"/>
</dbReference>
<reference evidence="5 6" key="1">
    <citation type="journal article" date="2021" name="Int. J. Syst. Evol. Microbiol.">
        <title>Classification of three corynebacterial strains isolated from a small paddock in North Rhine-Westphalia: proposal of &lt;i&gt;Corynebacterium kalinowskii&lt;/i&gt; sp. nov., &lt;i&gt;Corynebacterium comes&lt;/i&gt; sp. nov. and &lt;i&gt;Corynebacterium occultum&lt;/i&gt; sp. nov.</title>
        <authorList>
            <person name="Schaffert L."/>
            <person name="Ruwe M."/>
            <person name="Milse J."/>
            <person name="Hanuschka K."/>
            <person name="Ortseifen V."/>
            <person name="Droste J."/>
            <person name="Brandt D."/>
            <person name="Schl L."/>
            <person name="Kutter Y."/>
            <person name="Vinke S."/>
            <person name="Vieh P."/>
            <person name="Jacob L."/>
            <person name="L N.C."/>
            <person name="Schulte-Berndt E."/>
            <person name="Hain C."/>
            <person name="Linder M."/>
            <person name="Schmidt P."/>
            <person name="Wollenschl L."/>
            <person name="Luttermann T."/>
            <person name="Thieme E."/>
            <person name="Hassa J."/>
            <person name="Haak M."/>
            <person name="Wittchen M."/>
            <person name="Mentz A."/>
            <person name="Persicke M."/>
            <person name="Busche T."/>
            <person name="R C."/>
        </authorList>
    </citation>
    <scope>NUCLEOTIDE SEQUENCE [LARGE SCALE GENOMIC DNA]</scope>
    <source>
        <strain evidence="5 6">2019</strain>
    </source>
</reference>
<dbReference type="Gene3D" id="3.30.70.360">
    <property type="match status" value="1"/>
</dbReference>
<dbReference type="SUPFAM" id="SSF53187">
    <property type="entry name" value="Zn-dependent exopeptidases"/>
    <property type="match status" value="1"/>
</dbReference>
<evidence type="ECO:0000256" key="3">
    <source>
        <dbReference type="ARBA" id="ARBA00022801"/>
    </source>
</evidence>
<dbReference type="InterPro" id="IPR036264">
    <property type="entry name" value="Bact_exopeptidase_dim_dom"/>
</dbReference>
<dbReference type="InterPro" id="IPR011650">
    <property type="entry name" value="Peptidase_M20_dimer"/>
</dbReference>
<sequence>MIIPMDTTEIDRLRTHIEGQRDRIFSELSTLVSFNSVHAEPGCEDDYAAAAEWTAQALTDAGLDVASHLTVDGSTAVIGRREADAGMPTVLLYSHYDIVPAGDPARWTSDPFSLTERGGRWYGRGAADCKGNLVMHLAALRAVEATGGTGLGLIFLVEGSEERGGVGLEALLADAPELFRADAILIADSGNAAVGVPTLTTTLRGGAQVTVTVDTLETPLHSGQYGGAAPDAVAALVRILDSLRDEHGRTVIDGVDTSGIWDGEPYTKEDFRRDAGILDGVAVMGTDADEPADMVWARPAITVTGFTSTPVAEAVNAVPATASAKLNLRVPPGMDTADVLKHLEAHLRSHAPWGAHVSVEIGDVSNPFAADISGPALTLLRDCLAAAYDTGHTTTVGSGGSIPLTLALKEQFPDAEIAIFGVEEPQSTIHSPDESVDPAEIIHVAAAEAAFLQAWGGK</sequence>
<proteinExistence type="predicted"/>
<evidence type="ECO:0000313" key="6">
    <source>
        <dbReference type="Proteomes" id="UP000425178"/>
    </source>
</evidence>
<dbReference type="AlphaFoldDB" id="A0A6B8VNH0"/>
<keyword evidence="3 5" id="KW-0378">Hydrolase</keyword>
<accession>A0A6B8VNH0</accession>
<feature type="domain" description="Peptidase M20 dimerisation" evidence="4">
    <location>
        <begin position="203"/>
        <end position="354"/>
    </location>
</feature>
<dbReference type="KEGG" id="ccoe:CETAM_11755"/>
<dbReference type="GO" id="GO:0046872">
    <property type="term" value="F:metal ion binding"/>
    <property type="evidence" value="ECO:0007669"/>
    <property type="project" value="UniProtKB-KW"/>
</dbReference>
<keyword evidence="6" id="KW-1185">Reference proteome</keyword>
<dbReference type="NCBIfam" id="NF005914">
    <property type="entry name" value="PRK07907.1"/>
    <property type="match status" value="1"/>
</dbReference>
<keyword evidence="1" id="KW-0645">Protease</keyword>
<dbReference type="RefSeq" id="WP_156229009.1">
    <property type="nucleotide sequence ID" value="NZ_CP046453.1"/>
</dbReference>
<dbReference type="Pfam" id="PF07687">
    <property type="entry name" value="M20_dimer"/>
    <property type="match status" value="1"/>
</dbReference>
<dbReference type="PANTHER" id="PTHR43270">
    <property type="entry name" value="BETA-ALA-HIS DIPEPTIDASE"/>
    <property type="match status" value="1"/>
</dbReference>
<dbReference type="GO" id="GO:0008233">
    <property type="term" value="F:peptidase activity"/>
    <property type="evidence" value="ECO:0007669"/>
    <property type="project" value="UniProtKB-KW"/>
</dbReference>
<dbReference type="Proteomes" id="UP000425178">
    <property type="component" value="Chromosome"/>
</dbReference>
<dbReference type="SUPFAM" id="SSF55031">
    <property type="entry name" value="Bacterial exopeptidase dimerisation domain"/>
    <property type="match status" value="1"/>
</dbReference>
<dbReference type="InterPro" id="IPR051458">
    <property type="entry name" value="Cyt/Met_Dipeptidase"/>
</dbReference>
<evidence type="ECO:0000256" key="1">
    <source>
        <dbReference type="ARBA" id="ARBA00022670"/>
    </source>
</evidence>
<dbReference type="EMBL" id="CP046453">
    <property type="protein sequence ID" value="QGU05583.1"/>
    <property type="molecule type" value="Genomic_DNA"/>
</dbReference>
<dbReference type="InterPro" id="IPR002933">
    <property type="entry name" value="Peptidase_M20"/>
</dbReference>
<dbReference type="GO" id="GO:0009014">
    <property type="term" value="F:succinyl-diaminopimelate desuccinylase activity"/>
    <property type="evidence" value="ECO:0007669"/>
    <property type="project" value="UniProtKB-EC"/>
</dbReference>
<protein>
    <submittedName>
        <fullName evidence="5">Succinyl-diaminopimelate desuccinylase</fullName>
        <ecNumber evidence="5">3.5.1.18</ecNumber>
    </submittedName>
</protein>
<dbReference type="PANTHER" id="PTHR43270:SF12">
    <property type="entry name" value="SUCCINYL-DIAMINOPIMELATE DESUCCINYLASE"/>
    <property type="match status" value="1"/>
</dbReference>
<gene>
    <name evidence="5" type="primary">dapE2</name>
    <name evidence="5" type="ORF">CETAM_11755</name>
</gene>
<evidence type="ECO:0000256" key="2">
    <source>
        <dbReference type="ARBA" id="ARBA00022723"/>
    </source>
</evidence>
<dbReference type="EC" id="3.5.1.18" evidence="5"/>
<evidence type="ECO:0000313" key="5">
    <source>
        <dbReference type="EMBL" id="QGU05583.1"/>
    </source>
</evidence>